<accession>A0A9P8PNZ3</accession>
<protein>
    <recommendedName>
        <fullName evidence="7">Ornithine decarboxylase antizyme</fullName>
    </recommendedName>
</protein>
<name>A0A9P8PNZ3_9ASCO</name>
<reference evidence="5" key="1">
    <citation type="journal article" date="2021" name="Open Biol.">
        <title>Shared evolutionary footprints suggest mitochondrial oxidative damage underlies multiple complex I losses in fungi.</title>
        <authorList>
            <person name="Schikora-Tamarit M.A."/>
            <person name="Marcet-Houben M."/>
            <person name="Nosek J."/>
            <person name="Gabaldon T."/>
        </authorList>
    </citation>
    <scope>NUCLEOTIDE SEQUENCE</scope>
    <source>
        <strain evidence="5">CBS6341</strain>
    </source>
</reference>
<keyword evidence="4" id="KW-0688">Ribosomal frameshifting</keyword>
<dbReference type="GO" id="GO:0075523">
    <property type="term" value="P:viral translational frameshifting"/>
    <property type="evidence" value="ECO:0007669"/>
    <property type="project" value="UniProtKB-KW"/>
</dbReference>
<gene>
    <name evidence="5" type="ORF">WICMUC_002540</name>
</gene>
<evidence type="ECO:0008006" key="7">
    <source>
        <dbReference type="Google" id="ProtNLM"/>
    </source>
</evidence>
<dbReference type="OrthoDB" id="4033519at2759"/>
<comment type="subunit">
    <text evidence="3">Interacts with ODC and thereby sterically blocks ODC homodimerization.</text>
</comment>
<organism evidence="5 6">
    <name type="scientific">Wickerhamomyces mucosus</name>
    <dbReference type="NCBI Taxonomy" id="1378264"/>
    <lineage>
        <taxon>Eukaryota</taxon>
        <taxon>Fungi</taxon>
        <taxon>Dikarya</taxon>
        <taxon>Ascomycota</taxon>
        <taxon>Saccharomycotina</taxon>
        <taxon>Saccharomycetes</taxon>
        <taxon>Phaffomycetales</taxon>
        <taxon>Wickerhamomycetaceae</taxon>
        <taxon>Wickerhamomyces</taxon>
    </lineage>
</organism>
<dbReference type="InterPro" id="IPR038581">
    <property type="entry name" value="ODC_AZ_sf"/>
</dbReference>
<comment type="function">
    <text evidence="1">Ornithine decarboxylase (ODC) antizyme protein that negatively regulates ODC activity and intracellular polyamine biosynthesis in response to increased intracellular polyamine levels. Binds to ODC monomers, inhibiting the assembly of the functional ODC homodimer, and targets the monomers for ubiquitin-independent proteolytic destruction by the 26S proteasome.</text>
</comment>
<proteinExistence type="inferred from homology"/>
<evidence type="ECO:0000256" key="1">
    <source>
        <dbReference type="ARBA" id="ARBA00002307"/>
    </source>
</evidence>
<comment type="caution">
    <text evidence="5">The sequence shown here is derived from an EMBL/GenBank/DDBJ whole genome shotgun (WGS) entry which is preliminary data.</text>
</comment>
<keyword evidence="6" id="KW-1185">Reference proteome</keyword>
<evidence type="ECO:0000256" key="4">
    <source>
        <dbReference type="ARBA" id="ARBA00022758"/>
    </source>
</evidence>
<dbReference type="InterPro" id="IPR002993">
    <property type="entry name" value="ODC_AZ"/>
</dbReference>
<reference evidence="5" key="2">
    <citation type="submission" date="2021-01" db="EMBL/GenBank/DDBJ databases">
        <authorList>
            <person name="Schikora-Tamarit M.A."/>
        </authorList>
    </citation>
    <scope>NUCLEOTIDE SEQUENCE</scope>
    <source>
        <strain evidence="5">CBS6341</strain>
    </source>
</reference>
<comment type="similarity">
    <text evidence="2">Belongs to the ODC antizyme family.</text>
</comment>
<evidence type="ECO:0000256" key="2">
    <source>
        <dbReference type="ARBA" id="ARBA00008796"/>
    </source>
</evidence>
<dbReference type="AlphaFoldDB" id="A0A9P8PNZ3"/>
<dbReference type="GO" id="GO:0008073">
    <property type="term" value="F:ornithine decarboxylase inhibitor activity"/>
    <property type="evidence" value="ECO:0007669"/>
    <property type="project" value="InterPro"/>
</dbReference>
<evidence type="ECO:0000313" key="5">
    <source>
        <dbReference type="EMBL" id="KAH3675748.1"/>
    </source>
</evidence>
<dbReference type="EMBL" id="JAEUBF010000722">
    <property type="protein sequence ID" value="KAH3675748.1"/>
    <property type="molecule type" value="Genomic_DNA"/>
</dbReference>
<sequence length="176" mass="20818">MNGVPDVTCLKNPQWFKYGNNVEVSLDVILLSESQLIKENDLGEITVDELRKLNNNFKNDNLKYVTFFNQLLFQYPVYGVVTKNNDFKIFIKQEFQSDNSTNLKKLLISLMEFTDDYLTNEINGDVKLLIYLQKSKFEKEQQILLKNLNWLGGKLILNDLEDLNHYQDWFIMEFEI</sequence>
<evidence type="ECO:0000313" key="6">
    <source>
        <dbReference type="Proteomes" id="UP000769528"/>
    </source>
</evidence>
<dbReference type="Pfam" id="PF02100">
    <property type="entry name" value="ODC_AZ"/>
    <property type="match status" value="1"/>
</dbReference>
<evidence type="ECO:0000256" key="3">
    <source>
        <dbReference type="ARBA" id="ARBA00011486"/>
    </source>
</evidence>
<dbReference type="Proteomes" id="UP000769528">
    <property type="component" value="Unassembled WGS sequence"/>
</dbReference>
<dbReference type="Gene3D" id="3.40.630.60">
    <property type="match status" value="1"/>
</dbReference>